<name>A0A8J7FLP8_9GAMM</name>
<reference evidence="1" key="1">
    <citation type="submission" date="2020-10" db="EMBL/GenBank/DDBJ databases">
        <title>Bacterium isolated from coastal waters sediment.</title>
        <authorList>
            <person name="Chen R.-J."/>
            <person name="Lu D.-C."/>
            <person name="Zhu K.-L."/>
            <person name="Du Z.-J."/>
        </authorList>
    </citation>
    <scope>NUCLEOTIDE SEQUENCE</scope>
    <source>
        <strain evidence="1">N1Y112</strain>
    </source>
</reference>
<evidence type="ECO:0000313" key="2">
    <source>
        <dbReference type="Proteomes" id="UP000640333"/>
    </source>
</evidence>
<dbReference type="PANTHER" id="PTHR42941:SF1">
    <property type="entry name" value="SLL1037 PROTEIN"/>
    <property type="match status" value="1"/>
</dbReference>
<dbReference type="SUPFAM" id="SSF53850">
    <property type="entry name" value="Periplasmic binding protein-like II"/>
    <property type="match status" value="1"/>
</dbReference>
<dbReference type="RefSeq" id="WP_193952344.1">
    <property type="nucleotide sequence ID" value="NZ_JADEYS010000004.1"/>
</dbReference>
<keyword evidence="2" id="KW-1185">Reference proteome</keyword>
<accession>A0A8J7FLP8</accession>
<dbReference type="Pfam" id="PF16868">
    <property type="entry name" value="NMT1_3"/>
    <property type="match status" value="1"/>
</dbReference>
<dbReference type="NCBIfam" id="TIGR02122">
    <property type="entry name" value="TRAP_TAXI"/>
    <property type="match status" value="1"/>
</dbReference>
<dbReference type="CDD" id="cd13568">
    <property type="entry name" value="PBP2_TAXI_TRAP_like_3"/>
    <property type="match status" value="1"/>
</dbReference>
<organism evidence="1 2">
    <name type="scientific">Pontibacterium sinense</name>
    <dbReference type="NCBI Taxonomy" id="2781979"/>
    <lineage>
        <taxon>Bacteria</taxon>
        <taxon>Pseudomonadati</taxon>
        <taxon>Pseudomonadota</taxon>
        <taxon>Gammaproteobacteria</taxon>
        <taxon>Oceanospirillales</taxon>
        <taxon>Oceanospirillaceae</taxon>
        <taxon>Pontibacterium</taxon>
    </lineage>
</organism>
<dbReference type="InterPro" id="IPR011852">
    <property type="entry name" value="TRAP_TAXI"/>
</dbReference>
<dbReference type="PANTHER" id="PTHR42941">
    <property type="entry name" value="SLL1037 PROTEIN"/>
    <property type="match status" value="1"/>
</dbReference>
<dbReference type="EMBL" id="JADEYS010000004">
    <property type="protein sequence ID" value="MBE9396792.1"/>
    <property type="molecule type" value="Genomic_DNA"/>
</dbReference>
<proteinExistence type="predicted"/>
<evidence type="ECO:0000313" key="1">
    <source>
        <dbReference type="EMBL" id="MBE9396792.1"/>
    </source>
</evidence>
<gene>
    <name evidence="1" type="ORF">IOQ59_05885</name>
</gene>
<dbReference type="Proteomes" id="UP000640333">
    <property type="component" value="Unassembled WGS sequence"/>
</dbReference>
<protein>
    <submittedName>
        <fullName evidence="1">TAXI family TRAP transporter solute-binding subunit</fullName>
    </submittedName>
</protein>
<sequence length="326" mass="35849">MRDWLQQLTGCVVFSIAFSLCALNPAYAENRLVSLGTGGVTGLYYPAGGALCRLVNLTREQHGIRCAVRNTPGSVTNLRKVSSGKLDMGIAEAGQLFNAVNGRGKFDRPDPQLRALISLYPEYISVLSRTDSGIKSFADLYNKRINIGKEGSSQRITMAMLMTTRNWSLDDFAEVHQLAPANQADALCENRIDATLYVVGHPSGAIKEALRDCDSQLVSLSLEDIETLTTTNPHYHPLSLRGDYYDASQPDVTTAGVNATLFTRADLPDEVAYAVVKSLFSQFERFRRMHPAFVDLKIEDMVKPSLAAPMHPGAQRYFQDAGLLQP</sequence>
<dbReference type="Gene3D" id="3.40.190.10">
    <property type="entry name" value="Periplasmic binding protein-like II"/>
    <property type="match status" value="2"/>
</dbReference>
<dbReference type="AlphaFoldDB" id="A0A8J7FLP8"/>
<comment type="caution">
    <text evidence="1">The sequence shown here is derived from an EMBL/GenBank/DDBJ whole genome shotgun (WGS) entry which is preliminary data.</text>
</comment>